<accession>A0A1J1DYP5</accession>
<evidence type="ECO:0000313" key="10">
    <source>
        <dbReference type="Proteomes" id="UP000242645"/>
    </source>
</evidence>
<sequence>MENKPSPPQPVSELIYPLDANPPFGVTVLAAVQHILAMIIGVMTPPLIVANAFGAPADAVAYLVSISLFFAGASIIVQVSRPFGIGSGMLNVQATSFAFPATLISIGMAFMQTQGMTWDETLCTLFGVCFVGSFWLTLGAYAIVYLRKIITHTVAGVTVLMIGVSLVKVGAVDLGGGFASMKAGTYGNLSNLLLGGIVILSVVFVNRLKNPIFRMCSLVLGMGMGFLAAIIMGKVDWSILTSPRSYFMVPVPFKFGFFGFDWEAFGICSFIFLVLIIEAIGDITATASVSEQPTRGSVYRSRLKGGILCGGVFSALAAVFGGFPQITFAQNNGVIQLSGVASRKVGRFCGVLFMLFAIFPVVVVIFELLPRPVLGGALVVLFGTIATSGIRILAENGVNRRESIVIATAIGVGLVSMLTPDIFANMPQFFKIFFYSPVVSGGVTAMIVHQILPKPPIVAEEDEEDEAEAHPIQEMYIKELREEER</sequence>
<evidence type="ECO:0000256" key="8">
    <source>
        <dbReference type="SAM" id="Phobius"/>
    </source>
</evidence>
<evidence type="ECO:0000256" key="1">
    <source>
        <dbReference type="ARBA" id="ARBA00004141"/>
    </source>
</evidence>
<feature type="transmembrane region" description="Helical" evidence="8">
    <location>
        <begin position="429"/>
        <end position="448"/>
    </location>
</feature>
<dbReference type="PANTHER" id="PTHR42810">
    <property type="entry name" value="PURINE PERMEASE C1399.01C-RELATED"/>
    <property type="match status" value="1"/>
</dbReference>
<evidence type="ECO:0000313" key="9">
    <source>
        <dbReference type="EMBL" id="BAV92246.1"/>
    </source>
</evidence>
<name>A0A1J1DYP5_9BACT</name>
<evidence type="ECO:0000256" key="2">
    <source>
        <dbReference type="ARBA" id="ARBA00008821"/>
    </source>
</evidence>
<feature type="transmembrane region" description="Helical" evidence="8">
    <location>
        <begin position="60"/>
        <end position="80"/>
    </location>
</feature>
<feature type="transmembrane region" description="Helical" evidence="8">
    <location>
        <begin position="305"/>
        <end position="324"/>
    </location>
</feature>
<keyword evidence="3" id="KW-0813">Transport</keyword>
<dbReference type="InterPro" id="IPR006042">
    <property type="entry name" value="Xan_ur_permease"/>
</dbReference>
<dbReference type="RefSeq" id="WP_096399757.1">
    <property type="nucleotide sequence ID" value="NZ_AP017368.1"/>
</dbReference>
<dbReference type="PANTHER" id="PTHR42810:SF5">
    <property type="entry name" value="XANTHINE PERMEASE XANQ"/>
    <property type="match status" value="1"/>
</dbReference>
<dbReference type="GO" id="GO:0005886">
    <property type="term" value="C:plasma membrane"/>
    <property type="evidence" value="ECO:0007669"/>
    <property type="project" value="TreeGrafter"/>
</dbReference>
<comment type="subcellular location">
    <subcellularLocation>
        <location evidence="1">Membrane</location>
        <topology evidence="1">Multi-pass membrane protein</topology>
    </subcellularLocation>
</comment>
<feature type="transmembrane region" description="Helical" evidence="8">
    <location>
        <begin position="183"/>
        <end position="205"/>
    </location>
</feature>
<feature type="region of interest" description="Disordered" evidence="7">
    <location>
        <begin position="459"/>
        <end position="485"/>
    </location>
</feature>
<evidence type="ECO:0000256" key="7">
    <source>
        <dbReference type="SAM" id="MobiDB-lite"/>
    </source>
</evidence>
<evidence type="ECO:0000256" key="4">
    <source>
        <dbReference type="ARBA" id="ARBA00022692"/>
    </source>
</evidence>
<dbReference type="KEGG" id="dtr:RSDT_0734"/>
<comment type="similarity">
    <text evidence="2">Belongs to the nucleobase:cation symporter-2 (NCS2) (TC 2.A.40) family.</text>
</comment>
<gene>
    <name evidence="9" type="primary">ygfO</name>
    <name evidence="9" type="ORF">RSDT_0734</name>
</gene>
<feature type="transmembrane region" description="Helical" evidence="8">
    <location>
        <begin position="253"/>
        <end position="277"/>
    </location>
</feature>
<evidence type="ECO:0000256" key="3">
    <source>
        <dbReference type="ARBA" id="ARBA00022448"/>
    </source>
</evidence>
<dbReference type="PROSITE" id="PS01116">
    <property type="entry name" value="XANTH_URACIL_PERMASE"/>
    <property type="match status" value="1"/>
</dbReference>
<dbReference type="AlphaFoldDB" id="A0A1J1DYP5"/>
<dbReference type="EMBL" id="AP017368">
    <property type="protein sequence ID" value="BAV92246.1"/>
    <property type="molecule type" value="Genomic_DNA"/>
</dbReference>
<reference evidence="9 10" key="1">
    <citation type="journal article" date="2017" name="ISME J.">
        <title>Genome of 'Ca. Desulfovibrio trichonymphae', an H2-oxidizing bacterium in a tripartite symbiotic system within a protist cell in the termite gut.</title>
        <authorList>
            <person name="Kuwahara H."/>
            <person name="Yuki M."/>
            <person name="Izawa K."/>
            <person name="Ohkuma M."/>
            <person name="Hongoh Y."/>
        </authorList>
    </citation>
    <scope>NUCLEOTIDE SEQUENCE [LARGE SCALE GENOMIC DNA]</scope>
    <source>
        <strain evidence="9 10">Rs-N31</strain>
    </source>
</reference>
<evidence type="ECO:0000256" key="6">
    <source>
        <dbReference type="ARBA" id="ARBA00023136"/>
    </source>
</evidence>
<feature type="transmembrane region" description="Helical" evidence="8">
    <location>
        <begin position="404"/>
        <end position="423"/>
    </location>
</feature>
<dbReference type="OrthoDB" id="9805749at2"/>
<keyword evidence="5 8" id="KW-1133">Transmembrane helix</keyword>
<protein>
    <submittedName>
        <fullName evidence="9">Putative nucleobase: H+ symporter</fullName>
    </submittedName>
</protein>
<evidence type="ECO:0000256" key="5">
    <source>
        <dbReference type="ARBA" id="ARBA00022989"/>
    </source>
</evidence>
<proteinExistence type="inferred from homology"/>
<feature type="transmembrane region" description="Helical" evidence="8">
    <location>
        <begin position="345"/>
        <end position="366"/>
    </location>
</feature>
<feature type="transmembrane region" description="Helical" evidence="8">
    <location>
        <begin position="122"/>
        <end position="143"/>
    </location>
</feature>
<dbReference type="GO" id="GO:0042907">
    <property type="term" value="F:xanthine transmembrane transporter activity"/>
    <property type="evidence" value="ECO:0007669"/>
    <property type="project" value="TreeGrafter"/>
</dbReference>
<dbReference type="Pfam" id="PF00860">
    <property type="entry name" value="Xan_ur_permease"/>
    <property type="match status" value="1"/>
</dbReference>
<dbReference type="Proteomes" id="UP000242645">
    <property type="component" value="Chromosome"/>
</dbReference>
<keyword evidence="6 8" id="KW-0472">Membrane</keyword>
<dbReference type="NCBIfam" id="NF037981">
    <property type="entry name" value="NCS2_1"/>
    <property type="match status" value="1"/>
</dbReference>
<feature type="compositionally biased region" description="Basic and acidic residues" evidence="7">
    <location>
        <begin position="468"/>
        <end position="485"/>
    </location>
</feature>
<organism evidence="9 10">
    <name type="scientific">Candidatus Desulfovibrio trichonymphae</name>
    <dbReference type="NCBI Taxonomy" id="1725232"/>
    <lineage>
        <taxon>Bacteria</taxon>
        <taxon>Pseudomonadati</taxon>
        <taxon>Thermodesulfobacteriota</taxon>
        <taxon>Desulfovibrionia</taxon>
        <taxon>Desulfovibrionales</taxon>
        <taxon>Desulfovibrionaceae</taxon>
        <taxon>Desulfovibrio</taxon>
    </lineage>
</organism>
<feature type="transmembrane region" description="Helical" evidence="8">
    <location>
        <begin position="372"/>
        <end position="392"/>
    </location>
</feature>
<dbReference type="InterPro" id="IPR006043">
    <property type="entry name" value="NCS2"/>
</dbReference>
<feature type="transmembrane region" description="Helical" evidence="8">
    <location>
        <begin position="92"/>
        <end position="110"/>
    </location>
</feature>
<keyword evidence="4 8" id="KW-0812">Transmembrane</keyword>
<keyword evidence="10" id="KW-1185">Reference proteome</keyword>
<feature type="transmembrane region" description="Helical" evidence="8">
    <location>
        <begin position="24"/>
        <end position="48"/>
    </location>
</feature>
<feature type="transmembrane region" description="Helical" evidence="8">
    <location>
        <begin position="211"/>
        <end position="232"/>
    </location>
</feature>